<dbReference type="Proteomes" id="UP000030403">
    <property type="component" value="Unassembled WGS sequence"/>
</dbReference>
<dbReference type="GO" id="GO:0004181">
    <property type="term" value="F:metallocarboxypeptidase activity"/>
    <property type="evidence" value="ECO:0007669"/>
    <property type="project" value="UniProtKB-UniRule"/>
</dbReference>
<dbReference type="EMBL" id="AVPF01000005">
    <property type="protein sequence ID" value="KGX90803.1"/>
    <property type="molecule type" value="Genomic_DNA"/>
</dbReference>
<comment type="function">
    <text evidence="8">Broad specificity carboxypetidase that releases amino acids sequentially from the C-terminus, including neutral, aromatic, polar and basic residues.</text>
</comment>
<name>A0A0A5GHV0_9BACI</name>
<evidence type="ECO:0000256" key="2">
    <source>
        <dbReference type="ARBA" id="ARBA00022670"/>
    </source>
</evidence>
<dbReference type="PIRSF" id="PIRSF006615">
    <property type="entry name" value="Zn_crbxpep_Taq"/>
    <property type="match status" value="1"/>
</dbReference>
<dbReference type="Gene3D" id="1.10.1370.30">
    <property type="match status" value="1"/>
</dbReference>
<feature type="binding site" evidence="9">
    <location>
        <position position="269"/>
    </location>
    <ligand>
        <name>Zn(2+)</name>
        <dbReference type="ChEBI" id="CHEBI:29105"/>
        <note>catalytic</note>
    </ligand>
</feature>
<feature type="active site" description="Proton donor/acceptor" evidence="10">
    <location>
        <position position="270"/>
    </location>
</feature>
<evidence type="ECO:0000256" key="5">
    <source>
        <dbReference type="ARBA" id="ARBA00023049"/>
    </source>
</evidence>
<keyword evidence="12" id="KW-1185">Reference proteome</keyword>
<dbReference type="CDD" id="cd06460">
    <property type="entry name" value="M32_Taq"/>
    <property type="match status" value="1"/>
</dbReference>
<evidence type="ECO:0000313" key="11">
    <source>
        <dbReference type="EMBL" id="KGX90803.1"/>
    </source>
</evidence>
<dbReference type="STRING" id="1385511.GCA_000425225_01156"/>
<keyword evidence="1 8" id="KW-0121">Carboxypeptidase</keyword>
<evidence type="ECO:0000313" key="12">
    <source>
        <dbReference type="Proteomes" id="UP000030403"/>
    </source>
</evidence>
<keyword evidence="9" id="KW-0862">Zinc</keyword>
<organism evidence="11 12">
    <name type="scientific">Pontibacillus marinus BH030004 = DSM 16465</name>
    <dbReference type="NCBI Taxonomy" id="1385511"/>
    <lineage>
        <taxon>Bacteria</taxon>
        <taxon>Bacillati</taxon>
        <taxon>Bacillota</taxon>
        <taxon>Bacilli</taxon>
        <taxon>Bacillales</taxon>
        <taxon>Bacillaceae</taxon>
        <taxon>Pontibacillus</taxon>
    </lineage>
</organism>
<proteinExistence type="inferred from homology"/>
<comment type="caution">
    <text evidence="11">The sequence shown here is derived from an EMBL/GenBank/DDBJ whole genome shotgun (WGS) entry which is preliminary data.</text>
</comment>
<comment type="similarity">
    <text evidence="7 8">Belongs to the peptidase M32 family.</text>
</comment>
<keyword evidence="5 8" id="KW-0482">Metalloprotease</keyword>
<dbReference type="GO" id="GO:0008270">
    <property type="term" value="F:zinc ion binding"/>
    <property type="evidence" value="ECO:0007669"/>
    <property type="project" value="UniProtKB-ARBA"/>
</dbReference>
<evidence type="ECO:0000256" key="1">
    <source>
        <dbReference type="ARBA" id="ARBA00022645"/>
    </source>
</evidence>
<dbReference type="GO" id="GO:0006508">
    <property type="term" value="P:proteolysis"/>
    <property type="evidence" value="ECO:0007669"/>
    <property type="project" value="UniProtKB-UniRule"/>
</dbReference>
<accession>A0A0A5GHV0</accession>
<sequence>MAVAVNESLQQLKQLDEKISAFSSILSLAGWDQKVKAPKKGRSTFAKSMGAVSTEVFKMSISPELGEALEELTKPEVYETLDEKDQALVRDYNHNYTRSKSIPTDLFQEYSVLTGEANQAWEEARANNDFASYQPYLEKMVDFKRKFAEYYGYEDHPYDALMDAFEPGLKVKDIDPIFRDLRESSINLLERIQNSGTKMDRSFLEKNYDTKTQEEFLHNLLPKLGYDTEAGRLDATAHPFAQKVNIGDVRITTRYDEDNLSFALFSTIHEVGHALYEQGVREDLEGTGLNGGTSLGIHESQSRFLENMVGRTPEFWQAHYSDLQETFPEQLKDVSREDFYHAVNSVQPSFIRVEADELTYNLHIMIRYEIEKGLIAGDIEVKDLPRVWNEKMEEYLGIVPDNDSVGVLQDVHWSFGAIGYFHTYSLGNLYSAQILNTIQKEIPGFYEQIAQGDLTQIREWLREKIHQHGSIYQPSQLIEMVTGEKLNSDYLVNYLEEKYSKLYNLK</sequence>
<evidence type="ECO:0000256" key="3">
    <source>
        <dbReference type="ARBA" id="ARBA00022723"/>
    </source>
</evidence>
<dbReference type="PANTHER" id="PTHR34217:SF1">
    <property type="entry name" value="CARBOXYPEPTIDASE 1"/>
    <property type="match status" value="1"/>
</dbReference>
<comment type="catalytic activity">
    <reaction evidence="6 8">
        <text>Release of a C-terminal amino acid with broad specificity, except for -Pro.</text>
        <dbReference type="EC" id="3.4.17.19"/>
    </reaction>
</comment>
<dbReference type="SUPFAM" id="SSF55486">
    <property type="entry name" value="Metalloproteases ('zincins'), catalytic domain"/>
    <property type="match status" value="1"/>
</dbReference>
<dbReference type="PRINTS" id="PR00998">
    <property type="entry name" value="CRBOXYPTASET"/>
</dbReference>
<reference evidence="11 12" key="1">
    <citation type="submission" date="2013-08" db="EMBL/GenBank/DDBJ databases">
        <authorList>
            <person name="Huang J."/>
            <person name="Wang G."/>
        </authorList>
    </citation>
    <scope>NUCLEOTIDE SEQUENCE [LARGE SCALE GENOMIC DNA]</scope>
    <source>
        <strain evidence="11 12">BH030004</strain>
    </source>
</reference>
<dbReference type="eggNOG" id="COG2317">
    <property type="taxonomic scope" value="Bacteria"/>
</dbReference>
<dbReference type="PROSITE" id="PS52034">
    <property type="entry name" value="PEPTIDASE_M32"/>
    <property type="match status" value="1"/>
</dbReference>
<dbReference type="RefSeq" id="WP_027445518.1">
    <property type="nucleotide sequence ID" value="NZ_AULJ01000012.1"/>
</dbReference>
<evidence type="ECO:0000256" key="10">
    <source>
        <dbReference type="PIRSR" id="PIRSR006615-2"/>
    </source>
</evidence>
<feature type="binding site" evidence="9">
    <location>
        <position position="299"/>
    </location>
    <ligand>
        <name>Zn(2+)</name>
        <dbReference type="ChEBI" id="CHEBI:29105"/>
        <note>catalytic</note>
    </ligand>
</feature>
<dbReference type="InterPro" id="IPR001333">
    <property type="entry name" value="Peptidase_M32_Taq"/>
</dbReference>
<dbReference type="PANTHER" id="PTHR34217">
    <property type="entry name" value="METAL-DEPENDENT CARBOXYPEPTIDASE"/>
    <property type="match status" value="1"/>
</dbReference>
<dbReference type="FunFam" id="1.10.1370.30:FF:000003">
    <property type="entry name" value="Thermostable carboxypeptidase 1"/>
    <property type="match status" value="1"/>
</dbReference>
<gene>
    <name evidence="11" type="ORF">N783_18555</name>
</gene>
<comment type="cofactor">
    <cofactor evidence="9">
        <name>Zn(2+)</name>
        <dbReference type="ChEBI" id="CHEBI:29105"/>
    </cofactor>
    <text evidence="9">Binds 1 zinc ion per subunit.</text>
</comment>
<evidence type="ECO:0000256" key="7">
    <source>
        <dbReference type="ARBA" id="ARBA00061580"/>
    </source>
</evidence>
<keyword evidence="3 8" id="KW-0479">Metal-binding</keyword>
<dbReference type="AlphaFoldDB" id="A0A0A5GHV0"/>
<dbReference type="Pfam" id="PF02074">
    <property type="entry name" value="Peptidase_M32"/>
    <property type="match status" value="1"/>
</dbReference>
<protein>
    <recommendedName>
        <fullName evidence="8">Metal-dependent carboxypeptidase</fullName>
        <ecNumber evidence="8">3.4.17.19</ecNumber>
    </recommendedName>
</protein>
<evidence type="ECO:0000256" key="9">
    <source>
        <dbReference type="PIRSR" id="PIRSR006615-1"/>
    </source>
</evidence>
<dbReference type="OrthoDB" id="9772308at2"/>
<keyword evidence="2 8" id="KW-0645">Protease</keyword>
<dbReference type="EC" id="3.4.17.19" evidence="8"/>
<evidence type="ECO:0000256" key="8">
    <source>
        <dbReference type="PIRNR" id="PIRNR006615"/>
    </source>
</evidence>
<evidence type="ECO:0000256" key="4">
    <source>
        <dbReference type="ARBA" id="ARBA00022801"/>
    </source>
</evidence>
<keyword evidence="4 8" id="KW-0378">Hydrolase</keyword>
<evidence type="ECO:0000256" key="6">
    <source>
        <dbReference type="ARBA" id="ARBA00052755"/>
    </source>
</evidence>
<feature type="binding site" evidence="9">
    <location>
        <position position="273"/>
    </location>
    <ligand>
        <name>Zn(2+)</name>
        <dbReference type="ChEBI" id="CHEBI:29105"/>
        <note>catalytic</note>
    </ligand>
</feature>